<organism evidence="1 2">
    <name type="scientific">Dyella japonica</name>
    <dbReference type="NCBI Taxonomy" id="231455"/>
    <lineage>
        <taxon>Bacteria</taxon>
        <taxon>Pseudomonadati</taxon>
        <taxon>Pseudomonadota</taxon>
        <taxon>Gammaproteobacteria</taxon>
        <taxon>Lysobacterales</taxon>
        <taxon>Rhodanobacteraceae</taxon>
        <taxon>Dyella</taxon>
    </lineage>
</organism>
<dbReference type="Proteomes" id="UP001549184">
    <property type="component" value="Unassembled WGS sequence"/>
</dbReference>
<protein>
    <submittedName>
        <fullName evidence="1">Uncharacterized protein</fullName>
    </submittedName>
</protein>
<proteinExistence type="predicted"/>
<comment type="caution">
    <text evidence="1">The sequence shown here is derived from an EMBL/GenBank/DDBJ whole genome shotgun (WGS) entry which is preliminary data.</text>
</comment>
<evidence type="ECO:0000313" key="2">
    <source>
        <dbReference type="Proteomes" id="UP001549184"/>
    </source>
</evidence>
<reference evidence="1 2" key="1">
    <citation type="submission" date="2024-06" db="EMBL/GenBank/DDBJ databases">
        <title>Sorghum-associated microbial communities from plants grown in Nebraska, USA.</title>
        <authorList>
            <person name="Schachtman D."/>
        </authorList>
    </citation>
    <scope>NUCLEOTIDE SEQUENCE [LARGE SCALE GENOMIC DNA]</scope>
    <source>
        <strain evidence="1 2">1073</strain>
    </source>
</reference>
<evidence type="ECO:0000313" key="1">
    <source>
        <dbReference type="EMBL" id="MET3652558.1"/>
    </source>
</evidence>
<dbReference type="EMBL" id="JBEPMU010000003">
    <property type="protein sequence ID" value="MET3652558.1"/>
    <property type="molecule type" value="Genomic_DNA"/>
</dbReference>
<sequence length="83" mass="9172">MTDRAASIDLRVGTDCSVGGYHRSRVDHDPDADCCSRSYFSAWVQDAHRTQAAIQTGIDRSATLRDITKRHHKTAIGTDPCIL</sequence>
<accession>A0ABV2JUN6</accession>
<name>A0ABV2JUN6_9GAMM</name>
<gene>
    <name evidence="1" type="ORF">ABIC75_002290</name>
</gene>
<keyword evidence="2" id="KW-1185">Reference proteome</keyword>